<organism evidence="1 2">
    <name type="scientific">Bacteroides uniformis str. 3978 T3 ii</name>
    <dbReference type="NCBI Taxonomy" id="1339349"/>
    <lineage>
        <taxon>Bacteria</taxon>
        <taxon>Pseudomonadati</taxon>
        <taxon>Bacteroidota</taxon>
        <taxon>Bacteroidia</taxon>
        <taxon>Bacteroidales</taxon>
        <taxon>Bacteroidaceae</taxon>
        <taxon>Bacteroides</taxon>
    </lineage>
</organism>
<dbReference type="Proteomes" id="UP000028013">
    <property type="component" value="Unassembled WGS sequence"/>
</dbReference>
<gene>
    <name evidence="1" type="ORF">M094_4535</name>
</gene>
<accession>A0A078S2Z8</accession>
<evidence type="ECO:0000313" key="1">
    <source>
        <dbReference type="EMBL" id="KDS52534.1"/>
    </source>
</evidence>
<protein>
    <submittedName>
        <fullName evidence="1">Uncharacterized protein</fullName>
    </submittedName>
</protein>
<dbReference type="AlphaFoldDB" id="A0A078S2Z8"/>
<name>A0A078S2Z8_BACUN</name>
<evidence type="ECO:0000313" key="2">
    <source>
        <dbReference type="Proteomes" id="UP000028013"/>
    </source>
</evidence>
<comment type="caution">
    <text evidence="1">The sequence shown here is derived from an EMBL/GenBank/DDBJ whole genome shotgun (WGS) entry which is preliminary data.</text>
</comment>
<dbReference type="EMBL" id="JNHN01000156">
    <property type="protein sequence ID" value="KDS52534.1"/>
    <property type="molecule type" value="Genomic_DNA"/>
</dbReference>
<proteinExistence type="predicted"/>
<sequence length="39" mass="4811">MINKKNFFLMLLFLKISQSKHFLISKRCKGMYLFQKEKQ</sequence>
<reference evidence="1 2" key="1">
    <citation type="submission" date="2014-04" db="EMBL/GenBank/DDBJ databases">
        <authorList>
            <person name="Sears C."/>
            <person name="Carroll K."/>
            <person name="Sack B.R."/>
            <person name="Qadri F."/>
            <person name="Myers L.L."/>
            <person name="Chung G.-T."/>
            <person name="Escheverria P."/>
            <person name="Fraser C.M."/>
            <person name="Sadzewicz L."/>
            <person name="Shefchek K.A."/>
            <person name="Tallon L."/>
            <person name="Das S.P."/>
            <person name="Daugherty S."/>
            <person name="Mongodin E.F."/>
        </authorList>
    </citation>
    <scope>NUCLEOTIDE SEQUENCE [LARGE SCALE GENOMIC DNA]</scope>
    <source>
        <strain evidence="1 2">3978 T3 ii</strain>
    </source>
</reference>